<organism evidence="1 2">
    <name type="scientific">Leptospira weilii str. Ecochallenge</name>
    <dbReference type="NCBI Taxonomy" id="1049986"/>
    <lineage>
        <taxon>Bacteria</taxon>
        <taxon>Pseudomonadati</taxon>
        <taxon>Spirochaetota</taxon>
        <taxon>Spirochaetia</taxon>
        <taxon>Leptospirales</taxon>
        <taxon>Leptospiraceae</taxon>
        <taxon>Leptospira</taxon>
    </lineage>
</organism>
<comment type="caution">
    <text evidence="1">The sequence shown here is derived from an EMBL/GenBank/DDBJ whole genome shotgun (WGS) entry which is preliminary data.</text>
</comment>
<protein>
    <submittedName>
        <fullName evidence="1">Uncharacterized protein</fullName>
    </submittedName>
</protein>
<dbReference type="EMBL" id="AHMI02000270">
    <property type="protein sequence ID" value="EMY12911.1"/>
    <property type="molecule type" value="Genomic_DNA"/>
</dbReference>
<evidence type="ECO:0000313" key="1">
    <source>
        <dbReference type="EMBL" id="EMY12911.1"/>
    </source>
</evidence>
<dbReference type="AlphaFoldDB" id="N1U473"/>
<proteinExistence type="predicted"/>
<sequence>MSPRLIIYMISRIRDEFHKHLNLELKEKGLSPLTTTHADILFALVKKKKRKCKKSPR</sequence>
<gene>
    <name evidence="1" type="ORF">LEP1GSC043_1877</name>
</gene>
<accession>N1U473</accession>
<name>N1U473_9LEPT</name>
<dbReference type="Proteomes" id="UP000012249">
    <property type="component" value="Unassembled WGS sequence"/>
</dbReference>
<reference evidence="1 2" key="1">
    <citation type="submission" date="2013-02" db="EMBL/GenBank/DDBJ databases">
        <authorList>
            <person name="Harkins D.M."/>
            <person name="Durkin A.S."/>
            <person name="Brinkac L.M."/>
            <person name="Haft D.H."/>
            <person name="Selengut J.D."/>
            <person name="Sanka R."/>
            <person name="DePew J."/>
            <person name="Purushe J."/>
            <person name="Haake D.A."/>
            <person name="Matsunaga J."/>
            <person name="Vinetz J.M."/>
            <person name="Sutton G.G."/>
            <person name="Nierman W.C."/>
            <person name="Fouts D.E."/>
        </authorList>
    </citation>
    <scope>NUCLEOTIDE SEQUENCE [LARGE SCALE GENOMIC DNA]</scope>
    <source>
        <strain evidence="1 2">Ecochallenge</strain>
    </source>
</reference>
<evidence type="ECO:0000313" key="2">
    <source>
        <dbReference type="Proteomes" id="UP000012249"/>
    </source>
</evidence>